<dbReference type="SUPFAM" id="SSF143120">
    <property type="entry name" value="YefM-like"/>
    <property type="match status" value="1"/>
</dbReference>
<dbReference type="Pfam" id="PF02604">
    <property type="entry name" value="PhdYeFM_antitox"/>
    <property type="match status" value="1"/>
</dbReference>
<dbReference type="NCBIfam" id="TIGR01552">
    <property type="entry name" value="phd_fam"/>
    <property type="match status" value="1"/>
</dbReference>
<comment type="caution">
    <text evidence="3">The sequence shown here is derived from an EMBL/GenBank/DDBJ whole genome shotgun (WGS) entry which is preliminary data.</text>
</comment>
<sequence>MSIQTSYTQARAQLATLLDEVTNNREVVIIQRRGAEDVALIAADELAGLLETVHLLRSPANAERLLNTLARVRQGSGVAKTLDELRVEVNLDAEE</sequence>
<organism evidence="3 4">
    <name type="scientific">Candidatus Chloroploca mongolica</name>
    <dbReference type="NCBI Taxonomy" id="2528176"/>
    <lineage>
        <taxon>Bacteria</taxon>
        <taxon>Bacillati</taxon>
        <taxon>Chloroflexota</taxon>
        <taxon>Chloroflexia</taxon>
        <taxon>Chloroflexales</taxon>
        <taxon>Chloroflexineae</taxon>
        <taxon>Oscillochloridaceae</taxon>
        <taxon>Candidatus Chloroploca</taxon>
    </lineage>
</organism>
<dbReference type="RefSeq" id="WP_135479820.1">
    <property type="nucleotide sequence ID" value="NZ_SIJK02000038.1"/>
</dbReference>
<dbReference type="InterPro" id="IPR006442">
    <property type="entry name" value="Antitoxin_Phd/YefM"/>
</dbReference>
<gene>
    <name evidence="3" type="ORF">EYB53_018185</name>
</gene>
<dbReference type="InterPro" id="IPR036165">
    <property type="entry name" value="YefM-like_sf"/>
</dbReference>
<evidence type="ECO:0000256" key="1">
    <source>
        <dbReference type="ARBA" id="ARBA00009981"/>
    </source>
</evidence>
<reference evidence="3 4" key="1">
    <citation type="submission" date="2021-03" db="EMBL/GenBank/DDBJ databases">
        <authorList>
            <person name="Grouzdev D.S."/>
        </authorList>
    </citation>
    <scope>NUCLEOTIDE SEQUENCE [LARGE SCALE GENOMIC DNA]</scope>
    <source>
        <strain evidence="3 4">M50-1</strain>
    </source>
</reference>
<keyword evidence="4" id="KW-1185">Reference proteome</keyword>
<dbReference type="InterPro" id="IPR051405">
    <property type="entry name" value="phD/YefM_antitoxin"/>
</dbReference>
<name>A0ABS4DDX4_9CHLR</name>
<dbReference type="Proteomes" id="UP001193081">
    <property type="component" value="Unassembled WGS sequence"/>
</dbReference>
<dbReference type="Gene3D" id="1.10.1220.170">
    <property type="match status" value="1"/>
</dbReference>
<dbReference type="PANTHER" id="PTHR33713">
    <property type="entry name" value="ANTITOXIN YAFN-RELATED"/>
    <property type="match status" value="1"/>
</dbReference>
<dbReference type="PANTHER" id="PTHR33713:SF6">
    <property type="entry name" value="ANTITOXIN YEFM"/>
    <property type="match status" value="1"/>
</dbReference>
<protein>
    <recommendedName>
        <fullName evidence="2">Antitoxin</fullName>
    </recommendedName>
</protein>
<comment type="function">
    <text evidence="2">Antitoxin component of a type II toxin-antitoxin (TA) system.</text>
</comment>
<accession>A0ABS4DDX4</accession>
<evidence type="ECO:0000313" key="3">
    <source>
        <dbReference type="EMBL" id="MBP1467649.1"/>
    </source>
</evidence>
<dbReference type="EMBL" id="SIJK02000038">
    <property type="protein sequence ID" value="MBP1467649.1"/>
    <property type="molecule type" value="Genomic_DNA"/>
</dbReference>
<proteinExistence type="inferred from homology"/>
<evidence type="ECO:0000313" key="4">
    <source>
        <dbReference type="Proteomes" id="UP001193081"/>
    </source>
</evidence>
<evidence type="ECO:0000256" key="2">
    <source>
        <dbReference type="RuleBase" id="RU362080"/>
    </source>
</evidence>
<dbReference type="Gene3D" id="3.40.1620.10">
    <property type="entry name" value="YefM-like domain"/>
    <property type="match status" value="1"/>
</dbReference>
<comment type="similarity">
    <text evidence="1 2">Belongs to the phD/YefM antitoxin family.</text>
</comment>